<reference evidence="1 2" key="1">
    <citation type="submission" date="2024-02" db="EMBL/GenBank/DDBJ databases">
        <title>High-quality chromosome-scale genome assembly of Pensacola bahiagrass (Paspalum notatum Flugge var. saurae).</title>
        <authorList>
            <person name="Vega J.M."/>
            <person name="Podio M."/>
            <person name="Orjuela J."/>
            <person name="Siena L.A."/>
            <person name="Pessino S.C."/>
            <person name="Combes M.C."/>
            <person name="Mariac C."/>
            <person name="Albertini E."/>
            <person name="Pupilli F."/>
            <person name="Ortiz J.P.A."/>
            <person name="Leblanc O."/>
        </authorList>
    </citation>
    <scope>NUCLEOTIDE SEQUENCE [LARGE SCALE GENOMIC DNA]</scope>
    <source>
        <strain evidence="1">R1</strain>
        <tissue evidence="1">Leaf</tissue>
    </source>
</reference>
<organism evidence="1 2">
    <name type="scientific">Paspalum notatum var. saurae</name>
    <dbReference type="NCBI Taxonomy" id="547442"/>
    <lineage>
        <taxon>Eukaryota</taxon>
        <taxon>Viridiplantae</taxon>
        <taxon>Streptophyta</taxon>
        <taxon>Embryophyta</taxon>
        <taxon>Tracheophyta</taxon>
        <taxon>Spermatophyta</taxon>
        <taxon>Magnoliopsida</taxon>
        <taxon>Liliopsida</taxon>
        <taxon>Poales</taxon>
        <taxon>Poaceae</taxon>
        <taxon>PACMAD clade</taxon>
        <taxon>Panicoideae</taxon>
        <taxon>Andropogonodae</taxon>
        <taxon>Paspaleae</taxon>
        <taxon>Paspalinae</taxon>
        <taxon>Paspalum</taxon>
    </lineage>
</organism>
<dbReference type="EMBL" id="CP144754">
    <property type="protein sequence ID" value="WVZ99137.1"/>
    <property type="molecule type" value="Genomic_DNA"/>
</dbReference>
<accession>A0AAQ3UZR6</accession>
<evidence type="ECO:0000313" key="2">
    <source>
        <dbReference type="Proteomes" id="UP001341281"/>
    </source>
</evidence>
<dbReference type="Proteomes" id="UP001341281">
    <property type="component" value="Chromosome 10"/>
</dbReference>
<keyword evidence="2" id="KW-1185">Reference proteome</keyword>
<sequence>MRMEVAAAAVESGSGVGVVVEAESLAAASSVDASLLPQAAVISVAMWVARMVGGNAVLVFSASGCCIGAAGRENGRSRRRWRSWDGRLLGGVDKTKACHIKDTLVPLLKQADVLWVLALIKMSTTARSVRMYDETRHPSSTLIFRLWYLLTIRRYGLKEIHTFVPKASFWGCVAANGGVAGSSPSQFQHWILTSLGLDEEQAAARPLRRAGGGAALTQHHSKLCNSIAEDNCGSLSPFEAETIEQVMDFESISVVVVASSSILSQKMS</sequence>
<dbReference type="AlphaFoldDB" id="A0AAQ3UZR6"/>
<evidence type="ECO:0000313" key="1">
    <source>
        <dbReference type="EMBL" id="WVZ99137.1"/>
    </source>
</evidence>
<name>A0AAQ3UZR6_PASNO</name>
<gene>
    <name evidence="1" type="ORF">U9M48_044482</name>
</gene>
<proteinExistence type="predicted"/>
<protein>
    <submittedName>
        <fullName evidence="1">Uncharacterized protein</fullName>
    </submittedName>
</protein>